<keyword evidence="1" id="KW-0378">Hydrolase</keyword>
<dbReference type="InterPro" id="IPR029058">
    <property type="entry name" value="AB_hydrolase_fold"/>
</dbReference>
<proteinExistence type="predicted"/>
<protein>
    <submittedName>
        <fullName evidence="1">Alpha/beta hydrolase</fullName>
    </submittedName>
</protein>
<dbReference type="STRING" id="75922.BST47_23615"/>
<dbReference type="AlphaFoldDB" id="A0A1X0JIL8"/>
<reference evidence="1 2" key="1">
    <citation type="submission" date="2017-02" db="EMBL/GenBank/DDBJ databases">
        <title>The new phylogeny of genus Mycobacterium.</title>
        <authorList>
            <person name="Tortoli E."/>
            <person name="Trovato A."/>
            <person name="Cirillo D.M."/>
        </authorList>
    </citation>
    <scope>NUCLEOTIDE SEQUENCE [LARGE SCALE GENOMIC DNA]</scope>
    <source>
        <strain evidence="1 2">DSM 44338</strain>
    </source>
</reference>
<accession>A0A1X0JIL8</accession>
<evidence type="ECO:0000313" key="1">
    <source>
        <dbReference type="EMBL" id="ORB62336.1"/>
    </source>
</evidence>
<gene>
    <name evidence="1" type="ORF">BST47_23615</name>
</gene>
<dbReference type="RefSeq" id="WP_083128114.1">
    <property type="nucleotide sequence ID" value="NZ_MVIM01000016.1"/>
</dbReference>
<organism evidence="1 2">
    <name type="scientific">Mycolicibacterium tusciae</name>
    <dbReference type="NCBI Taxonomy" id="75922"/>
    <lineage>
        <taxon>Bacteria</taxon>
        <taxon>Bacillati</taxon>
        <taxon>Actinomycetota</taxon>
        <taxon>Actinomycetes</taxon>
        <taxon>Mycobacteriales</taxon>
        <taxon>Mycobacteriaceae</taxon>
        <taxon>Mycolicibacterium</taxon>
    </lineage>
</organism>
<sequence length="380" mass="41609">MTRTPSSGGTPGVTREFVGAQSPTARRAGAGGNPCQGLYYRGVGRKPKVAMIATHYQIDFSEHYLADYMATRGIGFLGWNTRYRGFESSFLLDHALVDIGVGVRWLREVQGVETIVLLGNSGGGSLMAAYQAQAVDPHVTPLDGMRPAAGLNDLLPADGYIASAAHPGRPDVLTAWMDGSVVDESDPLGSDPELDLFNPENGPPFSEEFVARYRSAQIDRNNAITDWAENELKRVHAAGFSDRPFTVLRTWADPRMVDPSIEPTRRQPNMCYAGEPIKANRSAHGIAAACTLRSWIGMWSLRHAQTRAEPHLSRLACPALVINAEQDTGVYPSDAQRIYDALASEDKAQCSFDTDHYFSTPGARSEKADTIAKWIAKRWR</sequence>
<dbReference type="EMBL" id="MVIM01000016">
    <property type="protein sequence ID" value="ORB62336.1"/>
    <property type="molecule type" value="Genomic_DNA"/>
</dbReference>
<dbReference type="OrthoDB" id="2062670at2"/>
<evidence type="ECO:0000313" key="2">
    <source>
        <dbReference type="Proteomes" id="UP000192411"/>
    </source>
</evidence>
<comment type="caution">
    <text evidence="1">The sequence shown here is derived from an EMBL/GenBank/DDBJ whole genome shotgun (WGS) entry which is preliminary data.</text>
</comment>
<dbReference type="eggNOG" id="COG1073">
    <property type="taxonomic scope" value="Bacteria"/>
</dbReference>
<dbReference type="Gene3D" id="3.40.50.1820">
    <property type="entry name" value="alpha/beta hydrolase"/>
    <property type="match status" value="1"/>
</dbReference>
<name>A0A1X0JIL8_9MYCO</name>
<dbReference type="SUPFAM" id="SSF53474">
    <property type="entry name" value="alpha/beta-Hydrolases"/>
    <property type="match status" value="1"/>
</dbReference>
<keyword evidence="2" id="KW-1185">Reference proteome</keyword>
<dbReference type="Proteomes" id="UP000192411">
    <property type="component" value="Unassembled WGS sequence"/>
</dbReference>
<dbReference type="GO" id="GO:0016787">
    <property type="term" value="F:hydrolase activity"/>
    <property type="evidence" value="ECO:0007669"/>
    <property type="project" value="UniProtKB-KW"/>
</dbReference>